<gene>
    <name evidence="1" type="ORF">PXEA_LOCUS34637</name>
</gene>
<dbReference type="Proteomes" id="UP000784294">
    <property type="component" value="Unassembled WGS sequence"/>
</dbReference>
<accession>A0A3S5FGZ0</accession>
<dbReference type="AlphaFoldDB" id="A0A3S5FGZ0"/>
<sequence>MPPNRTYSSSVCSHLPDTLLGGLFRAVPCRAVVEIRLVPKPHLTKHTSQFLSDASAGPPLPIQRKPNQITRTVWGHAQAIGTLKLDVGRKWTGPEAPPSSPSPSAASLSFRLASIFYYRPVRLQLQAEKTLSSALLQHQLDTLRYYF</sequence>
<protein>
    <submittedName>
        <fullName evidence="1">Uncharacterized protein</fullName>
    </submittedName>
</protein>
<organism evidence="1 2">
    <name type="scientific">Protopolystoma xenopodis</name>
    <dbReference type="NCBI Taxonomy" id="117903"/>
    <lineage>
        <taxon>Eukaryota</taxon>
        <taxon>Metazoa</taxon>
        <taxon>Spiralia</taxon>
        <taxon>Lophotrochozoa</taxon>
        <taxon>Platyhelminthes</taxon>
        <taxon>Monogenea</taxon>
        <taxon>Polyopisthocotylea</taxon>
        <taxon>Polystomatidea</taxon>
        <taxon>Polystomatidae</taxon>
        <taxon>Protopolystoma</taxon>
    </lineage>
</organism>
<comment type="caution">
    <text evidence="1">The sequence shown here is derived from an EMBL/GenBank/DDBJ whole genome shotgun (WGS) entry which is preliminary data.</text>
</comment>
<proteinExistence type="predicted"/>
<evidence type="ECO:0000313" key="2">
    <source>
        <dbReference type="Proteomes" id="UP000784294"/>
    </source>
</evidence>
<reference evidence="1" key="1">
    <citation type="submission" date="2018-11" db="EMBL/GenBank/DDBJ databases">
        <authorList>
            <consortium name="Pathogen Informatics"/>
        </authorList>
    </citation>
    <scope>NUCLEOTIDE SEQUENCE</scope>
</reference>
<keyword evidence="2" id="KW-1185">Reference proteome</keyword>
<evidence type="ECO:0000313" key="1">
    <source>
        <dbReference type="EMBL" id="VEL41197.1"/>
    </source>
</evidence>
<dbReference type="EMBL" id="CAAALY010268335">
    <property type="protein sequence ID" value="VEL41197.1"/>
    <property type="molecule type" value="Genomic_DNA"/>
</dbReference>
<name>A0A3S5FGZ0_9PLAT</name>